<evidence type="ECO:0000313" key="2">
    <source>
        <dbReference type="Proteomes" id="UP000535954"/>
    </source>
</evidence>
<dbReference type="AlphaFoldDB" id="A0A7Y1M7C5"/>
<reference evidence="1 2" key="1">
    <citation type="journal article" date="2020" name="Front. Microbiol.">
        <title>Genetic Organization of the aprX-lipA2 Operon Affects the Proteolytic Potential of Pseudomonas Species in Milk.</title>
        <authorList>
            <person name="Maier C."/>
            <person name="Huptas C."/>
            <person name="von Neubeck M."/>
            <person name="Scherer S."/>
            <person name="Wenning M."/>
            <person name="Lucking G."/>
        </authorList>
    </citation>
    <scope>NUCLEOTIDE SEQUENCE [LARGE SCALE GENOMIC DNA]</scope>
    <source>
        <strain evidence="1 2">WS 5405</strain>
    </source>
</reference>
<dbReference type="RefSeq" id="WP_169900453.1">
    <property type="nucleotide sequence ID" value="NZ_JAAQYH010000019.1"/>
</dbReference>
<proteinExistence type="predicted"/>
<accession>A0A7Y1M7C5</accession>
<dbReference type="Proteomes" id="UP000535954">
    <property type="component" value="Unassembled WGS sequence"/>
</dbReference>
<comment type="caution">
    <text evidence="1">The sequence shown here is derived from an EMBL/GenBank/DDBJ whole genome shotgun (WGS) entry which is preliminary data.</text>
</comment>
<gene>
    <name evidence="1" type="ORF">HBO13_28525</name>
</gene>
<evidence type="ECO:0000313" key="1">
    <source>
        <dbReference type="EMBL" id="NNA76586.1"/>
    </source>
</evidence>
<dbReference type="EMBL" id="JAAQYH010000019">
    <property type="protein sequence ID" value="NNA76586.1"/>
    <property type="molecule type" value="Genomic_DNA"/>
</dbReference>
<protein>
    <submittedName>
        <fullName evidence="1">Uncharacterized protein</fullName>
    </submittedName>
</protein>
<name>A0A7Y1M7C5_9PSED</name>
<sequence>MHEIISRSEAKKLGLKHYFTGKECPAGHLSKRLVSSYGCMQCGADWVAKERATNPEFLDRQRTISRENNRRRYQEDPEFRAKSKASSYSGWKRRFNTPEGKAQAYAWSKAWRAQNPDKVREMGAAYRRNNPEKMAIAYAVRASVKRLGKIKSDSYVIEALGYSRIEFKQHMESLFEEGMTWENYGEWQIDHVRPVTLFIKDENLNTLEIHALSNLQPLWAEQNMAKGAKYSRPPLDETDQMPST</sequence>
<organism evidence="1 2">
    <name type="scientific">Pseudomonas lactis</name>
    <dbReference type="NCBI Taxonomy" id="1615674"/>
    <lineage>
        <taxon>Bacteria</taxon>
        <taxon>Pseudomonadati</taxon>
        <taxon>Pseudomonadota</taxon>
        <taxon>Gammaproteobacteria</taxon>
        <taxon>Pseudomonadales</taxon>
        <taxon>Pseudomonadaceae</taxon>
        <taxon>Pseudomonas</taxon>
    </lineage>
</organism>